<evidence type="ECO:0000256" key="2">
    <source>
        <dbReference type="ARBA" id="ARBA00004653"/>
    </source>
</evidence>
<dbReference type="EMBL" id="GGEC01017888">
    <property type="protein sequence ID" value="MBW98371.1"/>
    <property type="molecule type" value="Transcribed_RNA"/>
</dbReference>
<accession>A0A2P2JY37</accession>
<keyword evidence="8" id="KW-0333">Golgi apparatus</keyword>
<dbReference type="EMBL" id="GGEC01017887">
    <property type="protein sequence ID" value="MBW98370.1"/>
    <property type="molecule type" value="Transcribed_RNA"/>
</dbReference>
<dbReference type="GO" id="GO:0072657">
    <property type="term" value="P:protein localization to membrane"/>
    <property type="evidence" value="ECO:0007669"/>
    <property type="project" value="TreeGrafter"/>
</dbReference>
<comment type="similarity">
    <text evidence="3 10">Belongs to the nonaspanin (TM9SF) (TC 9.A.2) family.</text>
</comment>
<dbReference type="PANTHER" id="PTHR10766:SF119">
    <property type="entry name" value="TRANSMEMBRANE 9 SUPERFAMILY MEMBER 5"/>
    <property type="match status" value="1"/>
</dbReference>
<dbReference type="GO" id="GO:0010008">
    <property type="term" value="C:endosome membrane"/>
    <property type="evidence" value="ECO:0007669"/>
    <property type="project" value="UniProtKB-SubCell"/>
</dbReference>
<evidence type="ECO:0000256" key="8">
    <source>
        <dbReference type="ARBA" id="ARBA00023034"/>
    </source>
</evidence>
<dbReference type="AlphaFoldDB" id="A0A2P2JY37"/>
<reference evidence="11" key="1">
    <citation type="submission" date="2018-02" db="EMBL/GenBank/DDBJ databases">
        <title>Rhizophora mucronata_Transcriptome.</title>
        <authorList>
            <person name="Meera S.P."/>
            <person name="Sreeshan A."/>
            <person name="Augustine A."/>
        </authorList>
    </citation>
    <scope>NUCLEOTIDE SEQUENCE</scope>
    <source>
        <tissue evidence="11">Leaf</tissue>
    </source>
</reference>
<comment type="caution">
    <text evidence="10">Lacks conserved residue(s) required for the propagation of feature annotation.</text>
</comment>
<keyword evidence="6" id="KW-0967">Endosome</keyword>
<evidence type="ECO:0000256" key="3">
    <source>
        <dbReference type="ARBA" id="ARBA00005227"/>
    </source>
</evidence>
<keyword evidence="4 10" id="KW-0812">Transmembrane</keyword>
<evidence type="ECO:0000256" key="1">
    <source>
        <dbReference type="ARBA" id="ARBA00004337"/>
    </source>
</evidence>
<evidence type="ECO:0000256" key="9">
    <source>
        <dbReference type="ARBA" id="ARBA00023136"/>
    </source>
</evidence>
<sequence>MGSLYELKFRENNAKEILCETRLSQDQVASFRNAVIDDFYFQMYYDDDLPLWGFIGKSEEQTWMPNEEKIKYYLFKHVRFDVLYNDNQVIEISAFSDPDYTVDITEDVDMDVTFTYSVFWNATSALFETRMDRYSRAALHAINQKIHWFSFINSVVITLLLMALLTVFFMRHLKNDLRKCSSGDEEEEKEIGWKHIHGDAFSCPQNMSLFCAVLGTGTQLLTL</sequence>
<keyword evidence="9 10" id="KW-0472">Membrane</keyword>
<dbReference type="Pfam" id="PF02990">
    <property type="entry name" value="EMP70"/>
    <property type="match status" value="1"/>
</dbReference>
<proteinExistence type="inferred from homology"/>
<keyword evidence="7 10" id="KW-1133">Transmembrane helix</keyword>
<feature type="transmembrane region" description="Helical" evidence="10">
    <location>
        <begin position="148"/>
        <end position="169"/>
    </location>
</feature>
<evidence type="ECO:0000313" key="11">
    <source>
        <dbReference type="EMBL" id="MBW98370.1"/>
    </source>
</evidence>
<dbReference type="PANTHER" id="PTHR10766">
    <property type="entry name" value="TRANSMEMBRANE 9 SUPERFAMILY PROTEIN"/>
    <property type="match status" value="1"/>
</dbReference>
<organism evidence="11">
    <name type="scientific">Rhizophora mucronata</name>
    <name type="common">Asiatic mangrove</name>
    <dbReference type="NCBI Taxonomy" id="61149"/>
    <lineage>
        <taxon>Eukaryota</taxon>
        <taxon>Viridiplantae</taxon>
        <taxon>Streptophyta</taxon>
        <taxon>Embryophyta</taxon>
        <taxon>Tracheophyta</taxon>
        <taxon>Spermatophyta</taxon>
        <taxon>Magnoliopsida</taxon>
        <taxon>eudicotyledons</taxon>
        <taxon>Gunneridae</taxon>
        <taxon>Pentapetalae</taxon>
        <taxon>rosids</taxon>
        <taxon>fabids</taxon>
        <taxon>Malpighiales</taxon>
        <taxon>Rhizophoraceae</taxon>
        <taxon>Rhizophora</taxon>
    </lineage>
</organism>
<evidence type="ECO:0000256" key="7">
    <source>
        <dbReference type="ARBA" id="ARBA00022989"/>
    </source>
</evidence>
<evidence type="ECO:0000256" key="6">
    <source>
        <dbReference type="ARBA" id="ARBA00022753"/>
    </source>
</evidence>
<comment type="subcellular location">
    <subcellularLocation>
        <location evidence="1">Endosome membrane</location>
        <topology evidence="1">Multi-pass membrane protein</topology>
    </subcellularLocation>
    <subcellularLocation>
        <location evidence="2">Golgi apparatus membrane</location>
        <topology evidence="2">Multi-pass membrane protein</topology>
    </subcellularLocation>
</comment>
<dbReference type="GO" id="GO:0000139">
    <property type="term" value="C:Golgi membrane"/>
    <property type="evidence" value="ECO:0007669"/>
    <property type="project" value="UniProtKB-SubCell"/>
</dbReference>
<evidence type="ECO:0000256" key="10">
    <source>
        <dbReference type="RuleBase" id="RU363079"/>
    </source>
</evidence>
<dbReference type="InterPro" id="IPR004240">
    <property type="entry name" value="EMP70"/>
</dbReference>
<keyword evidence="5" id="KW-0732">Signal</keyword>
<evidence type="ECO:0000256" key="4">
    <source>
        <dbReference type="ARBA" id="ARBA00022692"/>
    </source>
</evidence>
<protein>
    <recommendedName>
        <fullName evidence="10">Transmembrane 9 superfamily member</fullName>
    </recommendedName>
</protein>
<name>A0A2P2JY37_RHIMU</name>
<evidence type="ECO:0000256" key="5">
    <source>
        <dbReference type="ARBA" id="ARBA00022729"/>
    </source>
</evidence>